<dbReference type="SMART" id="SM00382">
    <property type="entry name" value="AAA"/>
    <property type="match status" value="1"/>
</dbReference>
<dbReference type="PANTHER" id="PTHR43394">
    <property type="entry name" value="ATP-DEPENDENT PERMEASE MDL1, MITOCHONDRIAL"/>
    <property type="match status" value="1"/>
</dbReference>
<keyword evidence="4" id="KW-0547">Nucleotide-binding</keyword>
<evidence type="ECO:0000256" key="8">
    <source>
        <dbReference type="SAM" id="Phobius"/>
    </source>
</evidence>
<dbReference type="CDD" id="cd18547">
    <property type="entry name" value="ABC_6TM_Tm288_like"/>
    <property type="match status" value="1"/>
</dbReference>
<dbReference type="Gene3D" id="3.40.50.300">
    <property type="entry name" value="P-loop containing nucleotide triphosphate hydrolases"/>
    <property type="match status" value="1"/>
</dbReference>
<feature type="domain" description="ABC transmembrane type-1" evidence="10">
    <location>
        <begin position="28"/>
        <end position="321"/>
    </location>
</feature>
<dbReference type="PROSITE" id="PS50893">
    <property type="entry name" value="ABC_TRANSPORTER_2"/>
    <property type="match status" value="1"/>
</dbReference>
<keyword evidence="2" id="KW-0813">Transport</keyword>
<dbReference type="Pfam" id="PF00005">
    <property type="entry name" value="ABC_tran"/>
    <property type="match status" value="1"/>
</dbReference>
<dbReference type="PANTHER" id="PTHR43394:SF1">
    <property type="entry name" value="ATP-BINDING CASSETTE SUB-FAMILY B MEMBER 10, MITOCHONDRIAL"/>
    <property type="match status" value="1"/>
</dbReference>
<dbReference type="GO" id="GO:0005524">
    <property type="term" value="F:ATP binding"/>
    <property type="evidence" value="ECO:0007669"/>
    <property type="project" value="UniProtKB-KW"/>
</dbReference>
<dbReference type="InterPro" id="IPR003439">
    <property type="entry name" value="ABC_transporter-like_ATP-bd"/>
</dbReference>
<dbReference type="AlphaFoldDB" id="A0AB73A972"/>
<feature type="transmembrane region" description="Helical" evidence="8">
    <location>
        <begin position="25"/>
        <end position="51"/>
    </location>
</feature>
<evidence type="ECO:0000313" key="12">
    <source>
        <dbReference type="Proteomes" id="UP000014622"/>
    </source>
</evidence>
<evidence type="ECO:0000256" key="2">
    <source>
        <dbReference type="ARBA" id="ARBA00022448"/>
    </source>
</evidence>
<dbReference type="GO" id="GO:0016887">
    <property type="term" value="F:ATP hydrolysis activity"/>
    <property type="evidence" value="ECO:0007669"/>
    <property type="project" value="InterPro"/>
</dbReference>
<name>A0AB73A972_ENTFC</name>
<evidence type="ECO:0000259" key="10">
    <source>
        <dbReference type="PROSITE" id="PS50929"/>
    </source>
</evidence>
<feature type="transmembrane region" description="Helical" evidence="8">
    <location>
        <begin position="157"/>
        <end position="174"/>
    </location>
</feature>
<feature type="transmembrane region" description="Helical" evidence="8">
    <location>
        <begin position="180"/>
        <end position="197"/>
    </location>
</feature>
<comment type="subcellular location">
    <subcellularLocation>
        <location evidence="1">Cell membrane</location>
        <topology evidence="1">Multi-pass membrane protein</topology>
    </subcellularLocation>
</comment>
<evidence type="ECO:0000256" key="4">
    <source>
        <dbReference type="ARBA" id="ARBA00022741"/>
    </source>
</evidence>
<evidence type="ECO:0000256" key="3">
    <source>
        <dbReference type="ARBA" id="ARBA00022692"/>
    </source>
</evidence>
<dbReference type="InterPro" id="IPR036640">
    <property type="entry name" value="ABC1_TM_sf"/>
</dbReference>
<dbReference type="PROSITE" id="PS00211">
    <property type="entry name" value="ABC_TRANSPORTER_1"/>
    <property type="match status" value="1"/>
</dbReference>
<dbReference type="Proteomes" id="UP000014622">
    <property type="component" value="Unassembled WGS sequence"/>
</dbReference>
<dbReference type="Gene3D" id="1.20.1560.10">
    <property type="entry name" value="ABC transporter type 1, transmembrane domain"/>
    <property type="match status" value="1"/>
</dbReference>
<evidence type="ECO:0000256" key="7">
    <source>
        <dbReference type="ARBA" id="ARBA00023136"/>
    </source>
</evidence>
<dbReference type="PROSITE" id="PS50929">
    <property type="entry name" value="ABC_TM1F"/>
    <property type="match status" value="1"/>
</dbReference>
<proteinExistence type="predicted"/>
<organism evidence="11 12">
    <name type="scientific">Enterococcus faecium SD2A-2</name>
    <dbReference type="NCBI Taxonomy" id="1244154"/>
    <lineage>
        <taxon>Bacteria</taxon>
        <taxon>Bacillati</taxon>
        <taxon>Bacillota</taxon>
        <taxon>Bacilli</taxon>
        <taxon>Lactobacillales</taxon>
        <taxon>Enterococcaceae</taxon>
        <taxon>Enterococcus</taxon>
    </lineage>
</organism>
<accession>A0AB73A972</accession>
<dbReference type="FunFam" id="3.40.50.300:FF:000287">
    <property type="entry name" value="Multidrug ABC transporter ATP-binding protein"/>
    <property type="match status" value="1"/>
</dbReference>
<dbReference type="InterPro" id="IPR017871">
    <property type="entry name" value="ABC_transporter-like_CS"/>
</dbReference>
<reference evidence="11 12" key="1">
    <citation type="submission" date="2013-06" db="EMBL/GenBank/DDBJ databases">
        <authorList>
            <person name="Weinstock G."/>
            <person name="Sodergren E."/>
            <person name="Lobos E.A."/>
            <person name="Fulton L."/>
            <person name="Fulton R."/>
            <person name="Courtney L."/>
            <person name="Fronick C."/>
            <person name="O'Laughlin M."/>
            <person name="Godfrey J."/>
            <person name="Wilson R.M."/>
            <person name="Miner T."/>
            <person name="Farmer C."/>
            <person name="Delehaunty K."/>
            <person name="Cordes M."/>
            <person name="Minx P."/>
            <person name="Tomlinson C."/>
            <person name="Chen J."/>
            <person name="Wollam A."/>
            <person name="Pepin K.H."/>
            <person name="Bhonagiri V."/>
            <person name="Zhang X."/>
            <person name="Warren W."/>
            <person name="Mitreva M."/>
            <person name="Mardis E.R."/>
            <person name="Wilson R.K."/>
        </authorList>
    </citation>
    <scope>NUCLEOTIDE SEQUENCE [LARGE SCALE GENOMIC DNA]</scope>
    <source>
        <strain evidence="11 12">SD2A-2</strain>
    </source>
</reference>
<feature type="transmembrane region" description="Helical" evidence="8">
    <location>
        <begin position="272"/>
        <end position="299"/>
    </location>
</feature>
<dbReference type="InterPro" id="IPR003593">
    <property type="entry name" value="AAA+_ATPase"/>
</dbReference>
<dbReference type="SUPFAM" id="SSF90123">
    <property type="entry name" value="ABC transporter transmembrane region"/>
    <property type="match status" value="1"/>
</dbReference>
<comment type="caution">
    <text evidence="11">The sequence shown here is derived from an EMBL/GenBank/DDBJ whole genome shotgun (WGS) entry which is preliminary data.</text>
</comment>
<dbReference type="Pfam" id="PF00664">
    <property type="entry name" value="ABC_membrane"/>
    <property type="match status" value="1"/>
</dbReference>
<dbReference type="RefSeq" id="WP_016628987.1">
    <property type="nucleotide sequence ID" value="NZ_KE352007.1"/>
</dbReference>
<evidence type="ECO:0000313" key="11">
    <source>
        <dbReference type="EMBL" id="EPI12494.1"/>
    </source>
</evidence>
<keyword evidence="7 8" id="KW-0472">Membrane</keyword>
<dbReference type="InterPro" id="IPR039421">
    <property type="entry name" value="Type_1_exporter"/>
</dbReference>
<dbReference type="InterPro" id="IPR027417">
    <property type="entry name" value="P-loop_NTPase"/>
</dbReference>
<dbReference type="EMBL" id="ATIT01000092">
    <property type="protein sequence ID" value="EPI12494.1"/>
    <property type="molecule type" value="Genomic_DNA"/>
</dbReference>
<evidence type="ECO:0000256" key="6">
    <source>
        <dbReference type="ARBA" id="ARBA00022989"/>
    </source>
</evidence>
<dbReference type="InterPro" id="IPR011527">
    <property type="entry name" value="ABC1_TM_dom"/>
</dbReference>
<evidence type="ECO:0000256" key="1">
    <source>
        <dbReference type="ARBA" id="ARBA00004651"/>
    </source>
</evidence>
<keyword evidence="3 8" id="KW-0812">Transmembrane</keyword>
<protein>
    <submittedName>
        <fullName evidence="11">ABC transporter, ATP-binding protein</fullName>
    </submittedName>
</protein>
<evidence type="ECO:0000256" key="5">
    <source>
        <dbReference type="ARBA" id="ARBA00022840"/>
    </source>
</evidence>
<dbReference type="GO" id="GO:0015421">
    <property type="term" value="F:ABC-type oligopeptide transporter activity"/>
    <property type="evidence" value="ECO:0007669"/>
    <property type="project" value="TreeGrafter"/>
</dbReference>
<dbReference type="SUPFAM" id="SSF52540">
    <property type="entry name" value="P-loop containing nucleoside triphosphate hydrolases"/>
    <property type="match status" value="1"/>
</dbReference>
<dbReference type="GO" id="GO:0005886">
    <property type="term" value="C:plasma membrane"/>
    <property type="evidence" value="ECO:0007669"/>
    <property type="project" value="UniProtKB-SubCell"/>
</dbReference>
<keyword evidence="5 11" id="KW-0067">ATP-binding</keyword>
<feature type="domain" description="ABC transporter" evidence="9">
    <location>
        <begin position="355"/>
        <end position="589"/>
    </location>
</feature>
<keyword evidence="6 8" id="KW-1133">Transmembrane helix</keyword>
<gene>
    <name evidence="11" type="ORF">D356_01532</name>
</gene>
<sequence>MKKKKTLNTRALIRFWKMIKPEHKYFYGLFLCSLLGNLLVVAMPLIMGIGIDDLLSQIRKTGIGQLSLSDIKQALLFPVLLLIGCSVLSSIASFIQERTMSALNEKITLRVRKEITKKFKTLPMSFFDNHQVGDIISRTTTGLNQLSQVLLTGINQFFTSVVTIAAAGLMLFYIESKLTLLVLLLIVGSSIITTKIANKNKQISEQNQYELGVLNNRMEEILAGNLVVKTFNQQAHAEASIHEVNKKQYNAFKRAQFMNFAIYPVIRFINQLAFIISAVFGAILVLSGGVTIGFLQAYLQYINQISEPISTASYVINSIQSAMAAIERIFEILDETDEIPDLPEAKLLEEPEGKIVFKNVQFGYTSDKILMNQVDFSVKPKQTVAIVGPTGAGKTTLVNLLMRFYELNKGKIDFDGRDITKLSRGELRRSFGMVLQNTWLFEGTVADNIAYGKMDATREQIIEAAEIAQCDHFIRTLPEGYDTIISSENGTLSQGQQQLLTIARVILANPPVVILDEATSSVDTRTEALIQQAMEAVTNDRTSFVIAHRLSTIENADMILVMKNGDIVEKGTHSELLQAPTLYASLYNSQFQAA</sequence>
<evidence type="ECO:0000259" key="9">
    <source>
        <dbReference type="PROSITE" id="PS50893"/>
    </source>
</evidence>
<feature type="transmembrane region" description="Helical" evidence="8">
    <location>
        <begin position="75"/>
        <end position="95"/>
    </location>
</feature>